<evidence type="ECO:0008006" key="6">
    <source>
        <dbReference type="Google" id="ProtNLM"/>
    </source>
</evidence>
<sequence length="153" mass="17411">MSYQGMSALYKEFSETPFTIFAFPANQFGHQEPLSNSWIHDFVRGNGTHKCGLKYCDWKGYFPYPLLAKTTVKPSWCTKDPTVSCTSSSSDCCSKNMGVWQWLKSVHGDVPKWNFASKTLFDKCGRPAYYVNDETLDPAKLAPQIRQLLNKDC</sequence>
<dbReference type="Pfam" id="PF00255">
    <property type="entry name" value="GSHPx"/>
    <property type="match status" value="1"/>
</dbReference>
<dbReference type="PANTHER" id="PTHR11592">
    <property type="entry name" value="GLUTATHIONE PEROXIDASE"/>
    <property type="match status" value="1"/>
</dbReference>
<dbReference type="GeneID" id="16067568"/>
<dbReference type="Proteomes" id="UP000007799">
    <property type="component" value="Unassembled WGS sequence"/>
</dbReference>
<evidence type="ECO:0000256" key="2">
    <source>
        <dbReference type="ARBA" id="ARBA00022559"/>
    </source>
</evidence>
<keyword evidence="5" id="KW-1185">Reference proteome</keyword>
<dbReference type="OrthoDB" id="446890at2759"/>
<reference evidence="4" key="1">
    <citation type="submission" date="2009-08" db="EMBL/GenBank/DDBJ databases">
        <title>Annotation of Salpingoeca rosetta.</title>
        <authorList>
            <consortium name="The Broad Institute Genome Sequencing Platform"/>
            <person name="Russ C."/>
            <person name="Cuomo C."/>
            <person name="Burger G."/>
            <person name="Gray M.W."/>
            <person name="Holland P.W.H."/>
            <person name="King N."/>
            <person name="Lang F.B.F."/>
            <person name="Roger A.J."/>
            <person name="Ruiz-Trillo I."/>
            <person name="Young S.K."/>
            <person name="Zeng Q."/>
            <person name="Gargeya S."/>
            <person name="Alvarado L."/>
            <person name="Berlin A."/>
            <person name="Chapman S.B."/>
            <person name="Chen Z."/>
            <person name="Freedman E."/>
            <person name="Gellesch M."/>
            <person name="Goldberg J."/>
            <person name="Griggs A."/>
            <person name="Gujja S."/>
            <person name="Heilman E."/>
            <person name="Heiman D."/>
            <person name="Howarth C."/>
            <person name="Mehta T."/>
            <person name="Neiman D."/>
            <person name="Pearson M."/>
            <person name="Roberts A."/>
            <person name="Saif S."/>
            <person name="Shea T."/>
            <person name="Shenoy N."/>
            <person name="Sisk P."/>
            <person name="Stolte C."/>
            <person name="Sykes S."/>
            <person name="White J."/>
            <person name="Yandava C."/>
            <person name="Haas B."/>
            <person name="Nusbaum C."/>
            <person name="Birren B."/>
        </authorList>
    </citation>
    <scope>NUCLEOTIDE SEQUENCE [LARGE SCALE GENOMIC DNA]</scope>
    <source>
        <strain evidence="4">ATCC 50818</strain>
    </source>
</reference>
<dbReference type="PROSITE" id="PS51355">
    <property type="entry name" value="GLUTATHIONE_PEROXID_3"/>
    <property type="match status" value="1"/>
</dbReference>
<dbReference type="AlphaFoldDB" id="F2TWE5"/>
<organism evidence="5">
    <name type="scientific">Salpingoeca rosetta (strain ATCC 50818 / BSB-021)</name>
    <dbReference type="NCBI Taxonomy" id="946362"/>
    <lineage>
        <taxon>Eukaryota</taxon>
        <taxon>Choanoflagellata</taxon>
        <taxon>Craspedida</taxon>
        <taxon>Salpingoecidae</taxon>
        <taxon>Salpingoeca</taxon>
    </lineage>
</organism>
<keyword evidence="2" id="KW-0575">Peroxidase</keyword>
<protein>
    <recommendedName>
        <fullName evidence="6">Glutathione peroxidase</fullName>
    </recommendedName>
</protein>
<dbReference type="SUPFAM" id="SSF52833">
    <property type="entry name" value="Thioredoxin-like"/>
    <property type="match status" value="1"/>
</dbReference>
<name>F2TWE5_SALR5</name>
<dbReference type="RefSeq" id="XP_004998960.1">
    <property type="nucleotide sequence ID" value="XM_004998903.1"/>
</dbReference>
<dbReference type="InterPro" id="IPR036249">
    <property type="entry name" value="Thioredoxin-like_sf"/>
</dbReference>
<dbReference type="GO" id="GO:0006979">
    <property type="term" value="P:response to oxidative stress"/>
    <property type="evidence" value="ECO:0007669"/>
    <property type="project" value="InterPro"/>
</dbReference>
<dbReference type="PANTHER" id="PTHR11592:SF78">
    <property type="entry name" value="GLUTATHIONE PEROXIDASE"/>
    <property type="match status" value="1"/>
</dbReference>
<dbReference type="InParanoid" id="F2TWE5"/>
<accession>F2TWE5</accession>
<gene>
    <name evidence="4" type="ORF">PTSG_00411</name>
</gene>
<dbReference type="GO" id="GO:0004601">
    <property type="term" value="F:peroxidase activity"/>
    <property type="evidence" value="ECO:0007669"/>
    <property type="project" value="UniProtKB-KW"/>
</dbReference>
<dbReference type="STRING" id="946362.F2TWE5"/>
<dbReference type="InterPro" id="IPR000889">
    <property type="entry name" value="Glutathione_peroxidase"/>
</dbReference>
<evidence type="ECO:0000313" key="5">
    <source>
        <dbReference type="Proteomes" id="UP000007799"/>
    </source>
</evidence>
<evidence type="ECO:0000256" key="1">
    <source>
        <dbReference type="ARBA" id="ARBA00006926"/>
    </source>
</evidence>
<dbReference type="EMBL" id="GL832955">
    <property type="protein sequence ID" value="EGD72391.1"/>
    <property type="molecule type" value="Genomic_DNA"/>
</dbReference>
<proteinExistence type="inferred from homology"/>
<evidence type="ECO:0000313" key="4">
    <source>
        <dbReference type="EMBL" id="EGD72391.1"/>
    </source>
</evidence>
<dbReference type="Gene3D" id="3.40.30.10">
    <property type="entry name" value="Glutaredoxin"/>
    <property type="match status" value="1"/>
</dbReference>
<keyword evidence="3" id="KW-0560">Oxidoreductase</keyword>
<comment type="similarity">
    <text evidence="1">Belongs to the glutathione peroxidase family.</text>
</comment>
<evidence type="ECO:0000256" key="3">
    <source>
        <dbReference type="ARBA" id="ARBA00023002"/>
    </source>
</evidence>
<dbReference type="KEGG" id="sre:PTSG_00411"/>